<sequence length="57" mass="6796">MRKLFKKGERVRNKVDGKVMEVLRYIKNNIVEVKWFDLESKEVRTNTVKEDKLSKAA</sequence>
<gene>
    <name evidence="1" type="ORF">SanaruYs_12020</name>
</gene>
<dbReference type="RefSeq" id="WP_160118596.1">
    <property type="nucleotide sequence ID" value="NZ_BHXQ01000002.1"/>
</dbReference>
<evidence type="ECO:0000313" key="1">
    <source>
        <dbReference type="EMBL" id="GCC50983.1"/>
    </source>
</evidence>
<evidence type="ECO:0000313" key="2">
    <source>
        <dbReference type="Proteomes" id="UP000288227"/>
    </source>
</evidence>
<proteinExistence type="predicted"/>
<accession>A0A401U7W8</accession>
<keyword evidence="2" id="KW-1185">Reference proteome</keyword>
<organism evidence="1 2">
    <name type="scientific">Chryseotalea sanaruensis</name>
    <dbReference type="NCBI Taxonomy" id="2482724"/>
    <lineage>
        <taxon>Bacteria</taxon>
        <taxon>Pseudomonadati</taxon>
        <taxon>Bacteroidota</taxon>
        <taxon>Cytophagia</taxon>
        <taxon>Cytophagales</taxon>
        <taxon>Chryseotaleaceae</taxon>
        <taxon>Chryseotalea</taxon>
    </lineage>
</organism>
<reference evidence="1 2" key="1">
    <citation type="submission" date="2018-11" db="EMBL/GenBank/DDBJ databases">
        <title>Chryseotalea sanarue gen. nov., sp., nov., a member of the family Cytophagaceae, isolated from a brackish lake in Hamamatsu Japan.</title>
        <authorList>
            <person name="Maejima Y."/>
            <person name="Iino T."/>
            <person name="Muraguchi Y."/>
            <person name="Fukuda K."/>
            <person name="Ohkuma M."/>
            <person name="Moriuchi R."/>
            <person name="Dohra H."/>
            <person name="Kimbara K."/>
            <person name="Shintani M."/>
        </authorList>
    </citation>
    <scope>NUCLEOTIDE SEQUENCE [LARGE SCALE GENOMIC DNA]</scope>
    <source>
        <strain evidence="1 2">Ys</strain>
    </source>
</reference>
<dbReference type="Proteomes" id="UP000288227">
    <property type="component" value="Unassembled WGS sequence"/>
</dbReference>
<name>A0A401U7W8_9BACT</name>
<dbReference type="EMBL" id="BHXQ01000002">
    <property type="protein sequence ID" value="GCC50983.1"/>
    <property type="molecule type" value="Genomic_DNA"/>
</dbReference>
<comment type="caution">
    <text evidence="1">The sequence shown here is derived from an EMBL/GenBank/DDBJ whole genome shotgun (WGS) entry which is preliminary data.</text>
</comment>
<protein>
    <submittedName>
        <fullName evidence="1">Uncharacterized protein</fullName>
    </submittedName>
</protein>
<dbReference type="OrthoDB" id="982351at2"/>
<dbReference type="AlphaFoldDB" id="A0A401U7W8"/>